<dbReference type="Gene3D" id="1.10.10.10">
    <property type="entry name" value="Winged helix-like DNA-binding domain superfamily/Winged helix DNA-binding domain"/>
    <property type="match status" value="1"/>
</dbReference>
<evidence type="ECO:0000313" key="3">
    <source>
        <dbReference type="Proteomes" id="UP001595823"/>
    </source>
</evidence>
<accession>A0ABV8U0D4</accession>
<comment type="caution">
    <text evidence="2">The sequence shown here is derived from an EMBL/GenBank/DDBJ whole genome shotgun (WGS) entry which is preliminary data.</text>
</comment>
<reference evidence="3" key="1">
    <citation type="journal article" date="2019" name="Int. J. Syst. Evol. Microbiol.">
        <title>The Global Catalogue of Microorganisms (GCM) 10K type strain sequencing project: providing services to taxonomists for standard genome sequencing and annotation.</title>
        <authorList>
            <consortium name="The Broad Institute Genomics Platform"/>
            <consortium name="The Broad Institute Genome Sequencing Center for Infectious Disease"/>
            <person name="Wu L."/>
            <person name="Ma J."/>
        </authorList>
    </citation>
    <scope>NUCLEOTIDE SEQUENCE [LARGE SCALE GENOMIC DNA]</scope>
    <source>
        <strain evidence="3">IBRC-M 10908</strain>
    </source>
</reference>
<feature type="domain" description="HTH marR-type" evidence="1">
    <location>
        <begin position="14"/>
        <end position="146"/>
    </location>
</feature>
<dbReference type="InterPro" id="IPR036390">
    <property type="entry name" value="WH_DNA-bd_sf"/>
</dbReference>
<proteinExistence type="predicted"/>
<dbReference type="InterPro" id="IPR036388">
    <property type="entry name" value="WH-like_DNA-bd_sf"/>
</dbReference>
<dbReference type="PROSITE" id="PS50995">
    <property type="entry name" value="HTH_MARR_2"/>
    <property type="match status" value="1"/>
</dbReference>
<dbReference type="SMART" id="SM00347">
    <property type="entry name" value="HTH_MARR"/>
    <property type="match status" value="1"/>
</dbReference>
<dbReference type="PANTHER" id="PTHR33164:SF43">
    <property type="entry name" value="HTH-TYPE TRANSCRIPTIONAL REPRESSOR YETL"/>
    <property type="match status" value="1"/>
</dbReference>
<organism evidence="2 3">
    <name type="scientific">Salininema proteolyticum</name>
    <dbReference type="NCBI Taxonomy" id="1607685"/>
    <lineage>
        <taxon>Bacteria</taxon>
        <taxon>Bacillati</taxon>
        <taxon>Actinomycetota</taxon>
        <taxon>Actinomycetes</taxon>
        <taxon>Glycomycetales</taxon>
        <taxon>Glycomycetaceae</taxon>
        <taxon>Salininema</taxon>
    </lineage>
</organism>
<dbReference type="Proteomes" id="UP001595823">
    <property type="component" value="Unassembled WGS sequence"/>
</dbReference>
<evidence type="ECO:0000259" key="1">
    <source>
        <dbReference type="PROSITE" id="PS50995"/>
    </source>
</evidence>
<name>A0ABV8U0D4_9ACTN</name>
<dbReference type="InterPro" id="IPR000835">
    <property type="entry name" value="HTH_MarR-typ"/>
</dbReference>
<gene>
    <name evidence="2" type="ORF">ACFPET_12895</name>
</gene>
<dbReference type="SUPFAM" id="SSF46785">
    <property type="entry name" value="Winged helix' DNA-binding domain"/>
    <property type="match status" value="1"/>
</dbReference>
<protein>
    <submittedName>
        <fullName evidence="2">MarR family winged helix-turn-helix transcriptional regulator</fullName>
    </submittedName>
</protein>
<keyword evidence="3" id="KW-1185">Reference proteome</keyword>
<evidence type="ECO:0000313" key="2">
    <source>
        <dbReference type="EMBL" id="MFC4336101.1"/>
    </source>
</evidence>
<dbReference type="PRINTS" id="PR00598">
    <property type="entry name" value="HTHMARR"/>
</dbReference>
<dbReference type="RefSeq" id="WP_380621595.1">
    <property type="nucleotide sequence ID" value="NZ_JBHSDK010000015.1"/>
</dbReference>
<dbReference type="PANTHER" id="PTHR33164">
    <property type="entry name" value="TRANSCRIPTIONAL REGULATOR, MARR FAMILY"/>
    <property type="match status" value="1"/>
</dbReference>
<sequence>MNDTHGVLPSPGPSADPIRAVRRLHAATETLFDGVALRLGVNRNDLRCMEVIQREQPISPKRLSEAGGLSPAAVTKVLDRLERAGFAERVPDADDRRSVRIIATDNREDERRELWREVDSSARAVFDRLSPSERELVTGVLSDLEEVYRSAAADLAEE</sequence>
<dbReference type="Pfam" id="PF01047">
    <property type="entry name" value="MarR"/>
    <property type="match status" value="1"/>
</dbReference>
<dbReference type="InterPro" id="IPR039422">
    <property type="entry name" value="MarR/SlyA-like"/>
</dbReference>
<dbReference type="EMBL" id="JBHSDK010000015">
    <property type="protein sequence ID" value="MFC4336101.1"/>
    <property type="molecule type" value="Genomic_DNA"/>
</dbReference>